<dbReference type="OrthoDB" id="9799670at2"/>
<reference evidence="1 2" key="1">
    <citation type="submission" date="2016-03" db="EMBL/GenBank/DDBJ databases">
        <title>Microsymbionts genomes from the relict species Vavilovia formosa (Stev.) Fed.</title>
        <authorList>
            <person name="Kopat V."/>
            <person name="Chirak E."/>
            <person name="Kimeklis A."/>
            <person name="Andronov E."/>
        </authorList>
    </citation>
    <scope>NUCLEOTIDE SEQUENCE [LARGE SCALE GENOMIC DNA]</scope>
    <source>
        <strain evidence="1 2">Vaf07</strain>
    </source>
</reference>
<accession>A0A164AUL3</accession>
<dbReference type="Proteomes" id="UP000076574">
    <property type="component" value="Unassembled WGS sequence"/>
</dbReference>
<dbReference type="AlphaFoldDB" id="A0A164AUL3"/>
<comment type="caution">
    <text evidence="1">The sequence shown here is derived from an EMBL/GenBank/DDBJ whole genome shotgun (WGS) entry which is preliminary data.</text>
</comment>
<sequence length="79" mass="8407">MHDERARQAPTSQRNKNPDSLYIALKDAPGAASREIVAGLVVDLDANGDVVGFDIDQASGKRDLTRIETFALPAVSAAE</sequence>
<proteinExistence type="predicted"/>
<evidence type="ECO:0000313" key="1">
    <source>
        <dbReference type="EMBL" id="KZD25330.1"/>
    </source>
</evidence>
<protein>
    <recommendedName>
        <fullName evidence="3">DUF2283 domain-containing protein</fullName>
    </recommendedName>
</protein>
<evidence type="ECO:0008006" key="3">
    <source>
        <dbReference type="Google" id="ProtNLM"/>
    </source>
</evidence>
<gene>
    <name evidence="1" type="ORF">A4A58_02520</name>
</gene>
<dbReference type="Pfam" id="PF10049">
    <property type="entry name" value="DUF2283"/>
    <property type="match status" value="1"/>
</dbReference>
<evidence type="ECO:0000313" key="2">
    <source>
        <dbReference type="Proteomes" id="UP000076574"/>
    </source>
</evidence>
<keyword evidence="2" id="KW-1185">Reference proteome</keyword>
<dbReference type="STRING" id="943830.A4A58_02520"/>
<organism evidence="1 2">
    <name type="scientific">Tardiphaga robiniae</name>
    <dbReference type="NCBI Taxonomy" id="943830"/>
    <lineage>
        <taxon>Bacteria</taxon>
        <taxon>Pseudomonadati</taxon>
        <taxon>Pseudomonadota</taxon>
        <taxon>Alphaproteobacteria</taxon>
        <taxon>Hyphomicrobiales</taxon>
        <taxon>Nitrobacteraceae</taxon>
        <taxon>Tardiphaga</taxon>
    </lineage>
</organism>
<dbReference type="EMBL" id="LVYV01000001">
    <property type="protein sequence ID" value="KZD25330.1"/>
    <property type="molecule type" value="Genomic_DNA"/>
</dbReference>
<name>A0A164AUL3_9BRAD</name>
<dbReference type="InterPro" id="IPR019270">
    <property type="entry name" value="DUF2283"/>
</dbReference>